<dbReference type="STRING" id="1839936.SBU_000259"/>
<keyword evidence="5" id="KW-1185">Reference proteome</keyword>
<proteinExistence type="predicted"/>
<evidence type="ECO:0000256" key="1">
    <source>
        <dbReference type="SAM" id="Coils"/>
    </source>
</evidence>
<organism evidence="4 5">
    <name type="scientific">Candidatus Syntropharchaeum butanivorans</name>
    <dbReference type="NCBI Taxonomy" id="1839936"/>
    <lineage>
        <taxon>Archaea</taxon>
        <taxon>Methanobacteriati</taxon>
        <taxon>Methanobacteriota</taxon>
        <taxon>Stenosarchaea group</taxon>
        <taxon>Methanomicrobia</taxon>
        <taxon>Methanosarcinales</taxon>
        <taxon>ANME-2 cluster</taxon>
        <taxon>Candidatus Syntropharchaeum</taxon>
    </lineage>
</organism>
<dbReference type="AlphaFoldDB" id="A0A1F2P8N1"/>
<evidence type="ECO:0000313" key="4">
    <source>
        <dbReference type="EMBL" id="OFV66966.1"/>
    </source>
</evidence>
<feature type="domain" description="OLD protein-like TOPRIM" evidence="3">
    <location>
        <begin position="411"/>
        <end position="478"/>
    </location>
</feature>
<evidence type="ECO:0000259" key="3">
    <source>
        <dbReference type="Pfam" id="PF20469"/>
    </source>
</evidence>
<dbReference type="InterPro" id="IPR041685">
    <property type="entry name" value="AAA_GajA/Old/RecF-like"/>
</dbReference>
<dbReference type="Gene3D" id="3.40.50.300">
    <property type="entry name" value="P-loop containing nucleotide triphosphate hydrolases"/>
    <property type="match status" value="1"/>
</dbReference>
<keyword evidence="1" id="KW-0175">Coiled coil</keyword>
<feature type="domain" description="Endonuclease GajA/Old nuclease/RecF-like AAA" evidence="2">
    <location>
        <begin position="1"/>
        <end position="360"/>
    </location>
</feature>
<dbReference type="PANTHER" id="PTHR43581:SF4">
    <property type="entry name" value="ATP_GTP PHOSPHATASE"/>
    <property type="match status" value="1"/>
</dbReference>
<dbReference type="Pfam" id="PF20469">
    <property type="entry name" value="OLD-like_TOPRIM"/>
    <property type="match status" value="1"/>
</dbReference>
<dbReference type="EMBL" id="LYOR01000001">
    <property type="protein sequence ID" value="OFV66966.1"/>
    <property type="molecule type" value="Genomic_DNA"/>
</dbReference>
<dbReference type="Proteomes" id="UP000185779">
    <property type="component" value="Unassembled WGS sequence"/>
</dbReference>
<sequence length="624" mass="72740">MYVSKLVVKGYRSLADVEINFNPGIDVIVGKNNAGKSNIIRALNSILGERHPSYVRFENRDFYSDGSDSVHEIIIAARLNGSFEAEISSSRRTKVLELDPGFTPSWNKECIEKIADESFSVGYAYKYPSEIVDEIKNSPERWIFLYAKKDEDSANTYGLIYKENGKWYRTTLTKEIRDSLITTAYVPSYRDPEKMLKITEYTWYGKLIKQIYEKGLRDREIEIREIQERHSDKINEIFHEASEELRKRLRRAVFHHKISFKPGPYIKDDEHKSITLFVNDGLDTPYYDKGSGIQSALVIALFAYYCERFHKGSSLLLLEEPENYLHPQGRRALEGELLRFVEERSNGERQVILSTHSPEFLRSDKLGSLIRVHKKPGSTDTELFQIDEEEMDDETKRKFKQIMMQKGVEMFFADGAILVEGGEEHLLPQLFDIFANERRWLDSRDISVVRVDGKKSFKNYTGILDKIGIWWIILTDLDFLYDGLNRSGYLSDPGEIELIREIANEVERYAEEETREMSNPHQKRKEKKMKRMEKLKSVVEEREDVKRLIHRLRENGIFILFKGELEDCLTEQAMQLDDSSKDRRALELALILSKIDDESELSEWFVDVDEFKDLFEAVGGKVVI</sequence>
<evidence type="ECO:0000313" key="5">
    <source>
        <dbReference type="Proteomes" id="UP000185779"/>
    </source>
</evidence>
<protein>
    <submittedName>
        <fullName evidence="4">Chromosome segregation protein SMC</fullName>
    </submittedName>
</protein>
<dbReference type="CDD" id="cd01026">
    <property type="entry name" value="TOPRIM_OLD"/>
    <property type="match status" value="1"/>
</dbReference>
<dbReference type="PANTHER" id="PTHR43581">
    <property type="entry name" value="ATP/GTP PHOSPHATASE"/>
    <property type="match status" value="1"/>
</dbReference>
<gene>
    <name evidence="4" type="ORF">SBU_000259</name>
</gene>
<reference evidence="4" key="1">
    <citation type="submission" date="2016-05" db="EMBL/GenBank/DDBJ databases">
        <title>Microbial consortia oxidize butane by reversing methanogenesis.</title>
        <authorList>
            <person name="Laso-Perez R."/>
            <person name="Richter M."/>
            <person name="Wegener G."/>
            <person name="Musat F."/>
        </authorList>
    </citation>
    <scope>NUCLEOTIDE SEQUENCE [LARGE SCALE GENOMIC DNA]</scope>
    <source>
        <strain evidence="4">BOX1</strain>
    </source>
</reference>
<comment type="caution">
    <text evidence="4">The sequence shown here is derived from an EMBL/GenBank/DDBJ whole genome shotgun (WGS) entry which is preliminary data.</text>
</comment>
<dbReference type="InterPro" id="IPR027417">
    <property type="entry name" value="P-loop_NTPase"/>
</dbReference>
<dbReference type="Pfam" id="PF13175">
    <property type="entry name" value="AAA_15"/>
    <property type="match status" value="1"/>
</dbReference>
<accession>A0A1F2P8N1</accession>
<dbReference type="InterPro" id="IPR034139">
    <property type="entry name" value="TOPRIM_OLD"/>
</dbReference>
<name>A0A1F2P8N1_9EURY</name>
<dbReference type="SUPFAM" id="SSF52540">
    <property type="entry name" value="P-loop containing nucleoside triphosphate hydrolases"/>
    <property type="match status" value="1"/>
</dbReference>
<evidence type="ECO:0000259" key="2">
    <source>
        <dbReference type="Pfam" id="PF13175"/>
    </source>
</evidence>
<feature type="coiled-coil region" evidence="1">
    <location>
        <begin position="522"/>
        <end position="555"/>
    </location>
</feature>
<dbReference type="InterPro" id="IPR051396">
    <property type="entry name" value="Bact_Antivir_Def_Nuclease"/>
</dbReference>